<dbReference type="AlphaFoldDB" id="A0A0E9S326"/>
<accession>A0A0E9S326</accession>
<evidence type="ECO:0000313" key="1">
    <source>
        <dbReference type="EMBL" id="JAH35794.1"/>
    </source>
</evidence>
<proteinExistence type="predicted"/>
<sequence>MDDYIFSISLSKPKTTRSEMQVMTSTFTSALVTRVGVSPDGLTKQ</sequence>
<dbReference type="EMBL" id="GBXM01072783">
    <property type="protein sequence ID" value="JAH35794.1"/>
    <property type="molecule type" value="Transcribed_RNA"/>
</dbReference>
<protein>
    <submittedName>
        <fullName evidence="1">Uncharacterized protein</fullName>
    </submittedName>
</protein>
<reference evidence="1" key="1">
    <citation type="submission" date="2014-11" db="EMBL/GenBank/DDBJ databases">
        <authorList>
            <person name="Amaro Gonzalez C."/>
        </authorList>
    </citation>
    <scope>NUCLEOTIDE SEQUENCE</scope>
</reference>
<organism evidence="1">
    <name type="scientific">Anguilla anguilla</name>
    <name type="common">European freshwater eel</name>
    <name type="synonym">Muraena anguilla</name>
    <dbReference type="NCBI Taxonomy" id="7936"/>
    <lineage>
        <taxon>Eukaryota</taxon>
        <taxon>Metazoa</taxon>
        <taxon>Chordata</taxon>
        <taxon>Craniata</taxon>
        <taxon>Vertebrata</taxon>
        <taxon>Euteleostomi</taxon>
        <taxon>Actinopterygii</taxon>
        <taxon>Neopterygii</taxon>
        <taxon>Teleostei</taxon>
        <taxon>Anguilliformes</taxon>
        <taxon>Anguillidae</taxon>
        <taxon>Anguilla</taxon>
    </lineage>
</organism>
<name>A0A0E9S326_ANGAN</name>
<reference evidence="1" key="2">
    <citation type="journal article" date="2015" name="Fish Shellfish Immunol.">
        <title>Early steps in the European eel (Anguilla anguilla)-Vibrio vulnificus interaction in the gills: Role of the RtxA13 toxin.</title>
        <authorList>
            <person name="Callol A."/>
            <person name="Pajuelo D."/>
            <person name="Ebbesson L."/>
            <person name="Teles M."/>
            <person name="MacKenzie S."/>
            <person name="Amaro C."/>
        </authorList>
    </citation>
    <scope>NUCLEOTIDE SEQUENCE</scope>
</reference>